<dbReference type="InterPro" id="IPR036396">
    <property type="entry name" value="Cyt_P450_sf"/>
</dbReference>
<dbReference type="AlphaFoldDB" id="A0A9P7YPM9"/>
<dbReference type="CDD" id="cd11040">
    <property type="entry name" value="CYP7_CYP8-like"/>
    <property type="match status" value="1"/>
</dbReference>
<dbReference type="InterPro" id="IPR002403">
    <property type="entry name" value="Cyt_P450_E_grp-IV"/>
</dbReference>
<keyword evidence="6" id="KW-0812">Transmembrane</keyword>
<dbReference type="GO" id="GO:0005506">
    <property type="term" value="F:iron ion binding"/>
    <property type="evidence" value="ECO:0007669"/>
    <property type="project" value="InterPro"/>
</dbReference>
<keyword evidence="3 5" id="KW-0479">Metal-binding</keyword>
<comment type="caution">
    <text evidence="7">The sequence shown here is derived from an EMBL/GenBank/DDBJ whole genome shotgun (WGS) entry which is preliminary data.</text>
</comment>
<protein>
    <submittedName>
        <fullName evidence="7">Cytochrome P450</fullName>
    </submittedName>
</protein>
<dbReference type="InterPro" id="IPR001128">
    <property type="entry name" value="Cyt_P450"/>
</dbReference>
<dbReference type="GO" id="GO:0004497">
    <property type="term" value="F:monooxygenase activity"/>
    <property type="evidence" value="ECO:0007669"/>
    <property type="project" value="InterPro"/>
</dbReference>
<dbReference type="GO" id="GO:0016705">
    <property type="term" value="F:oxidoreductase activity, acting on paired donors, with incorporation or reduction of molecular oxygen"/>
    <property type="evidence" value="ECO:0007669"/>
    <property type="project" value="InterPro"/>
</dbReference>
<evidence type="ECO:0000256" key="4">
    <source>
        <dbReference type="ARBA" id="ARBA00023004"/>
    </source>
</evidence>
<dbReference type="Proteomes" id="UP000824998">
    <property type="component" value="Unassembled WGS sequence"/>
</dbReference>
<gene>
    <name evidence="7" type="ORF">BJ875DRAFT_493351</name>
</gene>
<dbReference type="PANTHER" id="PTHR47582">
    <property type="entry name" value="P450, PUTATIVE (EUROFUNG)-RELATED"/>
    <property type="match status" value="1"/>
</dbReference>
<dbReference type="GO" id="GO:0020037">
    <property type="term" value="F:heme binding"/>
    <property type="evidence" value="ECO:0007669"/>
    <property type="project" value="InterPro"/>
</dbReference>
<evidence type="ECO:0000256" key="1">
    <source>
        <dbReference type="ARBA" id="ARBA00001971"/>
    </source>
</evidence>
<proteinExistence type="inferred from homology"/>
<organism evidence="7 8">
    <name type="scientific">Amylocarpus encephaloides</name>
    <dbReference type="NCBI Taxonomy" id="45428"/>
    <lineage>
        <taxon>Eukaryota</taxon>
        <taxon>Fungi</taxon>
        <taxon>Dikarya</taxon>
        <taxon>Ascomycota</taxon>
        <taxon>Pezizomycotina</taxon>
        <taxon>Leotiomycetes</taxon>
        <taxon>Helotiales</taxon>
        <taxon>Helotiales incertae sedis</taxon>
        <taxon>Amylocarpus</taxon>
    </lineage>
</organism>
<dbReference type="EMBL" id="MU251387">
    <property type="protein sequence ID" value="KAG9237430.1"/>
    <property type="molecule type" value="Genomic_DNA"/>
</dbReference>
<keyword evidence="6" id="KW-0472">Membrane</keyword>
<dbReference type="PRINTS" id="PR00465">
    <property type="entry name" value="EP450IV"/>
</dbReference>
<keyword evidence="6" id="KW-1133">Transmembrane helix</keyword>
<keyword evidence="8" id="KW-1185">Reference proteome</keyword>
<dbReference type="OrthoDB" id="3366823at2759"/>
<evidence type="ECO:0000313" key="8">
    <source>
        <dbReference type="Proteomes" id="UP000824998"/>
    </source>
</evidence>
<sequence>MEAAKLTIFAPWLVPFLIAGALLLLINGFRRARGHREPPFIAPKFPIFGHLIGFTQRRFDYYYDLYKSSRHEIYTLSFPGMPGGKVYVLNSPKLLPHAQRVPHKISLAHVDAIYTAKIAGLSDSAGKTFAEYSHVGESKPTYLAEGLSNAYSATKPGPLLNRATKVAVETLEISLRKLDQNETNSVEFNAWVRNEIAVSITQSAWGPQNPYQDPEICRAFWEFQENVPGVMFFPFSKYTCARPYAAREKVTEAFIKFYANGGNDTASPWVQGATNVSNRWKITDLDKARLDIANSHGIIANATPTGFWTMYHIFSDQAVLQEVRATMEPLLTTTEIDGNINYILDVCQIREIPLMKSILYEVLRCYANGVGTRMVVEDTVLADRHLLKKGSFLFISNQSCHLDQSSWGPTAHQFNARRFVESKTPRNAFVGWGGGQSMCPGRFLAQNQILSFCAMMALRFEARPRGGSWVHPGTDTRNTTINVHPPKREVLVDITPREGRRLGSWRFSC</sequence>
<comment type="similarity">
    <text evidence="2">Belongs to the cytochrome P450 family.</text>
</comment>
<dbReference type="Gene3D" id="1.10.630.10">
    <property type="entry name" value="Cytochrome P450"/>
    <property type="match status" value="1"/>
</dbReference>
<evidence type="ECO:0000256" key="2">
    <source>
        <dbReference type="ARBA" id="ARBA00010617"/>
    </source>
</evidence>
<keyword evidence="5" id="KW-0349">Heme</keyword>
<evidence type="ECO:0000313" key="7">
    <source>
        <dbReference type="EMBL" id="KAG9237430.1"/>
    </source>
</evidence>
<comment type="cofactor">
    <cofactor evidence="1 5">
        <name>heme</name>
        <dbReference type="ChEBI" id="CHEBI:30413"/>
    </cofactor>
</comment>
<evidence type="ECO:0000256" key="3">
    <source>
        <dbReference type="ARBA" id="ARBA00022723"/>
    </source>
</evidence>
<accession>A0A9P7YPM9</accession>
<reference evidence="7" key="1">
    <citation type="journal article" date="2021" name="IMA Fungus">
        <title>Genomic characterization of three marine fungi, including Emericellopsis atlantica sp. nov. with signatures of a generalist lifestyle and marine biomass degradation.</title>
        <authorList>
            <person name="Hagestad O.C."/>
            <person name="Hou L."/>
            <person name="Andersen J.H."/>
            <person name="Hansen E.H."/>
            <person name="Altermark B."/>
            <person name="Li C."/>
            <person name="Kuhnert E."/>
            <person name="Cox R.J."/>
            <person name="Crous P.W."/>
            <person name="Spatafora J.W."/>
            <person name="Lail K."/>
            <person name="Amirebrahimi M."/>
            <person name="Lipzen A."/>
            <person name="Pangilinan J."/>
            <person name="Andreopoulos W."/>
            <person name="Hayes R.D."/>
            <person name="Ng V."/>
            <person name="Grigoriev I.V."/>
            <person name="Jackson S.A."/>
            <person name="Sutton T.D.S."/>
            <person name="Dobson A.D.W."/>
            <person name="Rama T."/>
        </authorList>
    </citation>
    <scope>NUCLEOTIDE SEQUENCE</scope>
    <source>
        <strain evidence="7">TRa018bII</strain>
    </source>
</reference>
<feature type="transmembrane region" description="Helical" evidence="6">
    <location>
        <begin position="6"/>
        <end position="26"/>
    </location>
</feature>
<evidence type="ECO:0000256" key="5">
    <source>
        <dbReference type="PIRSR" id="PIRSR602403-1"/>
    </source>
</evidence>
<evidence type="ECO:0000256" key="6">
    <source>
        <dbReference type="SAM" id="Phobius"/>
    </source>
</evidence>
<dbReference type="PANTHER" id="PTHR47582:SF1">
    <property type="entry name" value="P450, PUTATIVE (EUROFUNG)-RELATED"/>
    <property type="match status" value="1"/>
</dbReference>
<dbReference type="Pfam" id="PF00067">
    <property type="entry name" value="p450"/>
    <property type="match status" value="1"/>
</dbReference>
<name>A0A9P7YPM9_9HELO</name>
<dbReference type="SUPFAM" id="SSF48264">
    <property type="entry name" value="Cytochrome P450"/>
    <property type="match status" value="1"/>
</dbReference>
<keyword evidence="4 5" id="KW-0408">Iron</keyword>
<feature type="binding site" description="axial binding residue" evidence="5">
    <location>
        <position position="439"/>
    </location>
    <ligand>
        <name>heme</name>
        <dbReference type="ChEBI" id="CHEBI:30413"/>
    </ligand>
    <ligandPart>
        <name>Fe</name>
        <dbReference type="ChEBI" id="CHEBI:18248"/>
    </ligandPart>
</feature>
<dbReference type="InterPro" id="IPR053007">
    <property type="entry name" value="CYP450_monoxygenase_sec-met"/>
</dbReference>